<reference evidence="7 8" key="1">
    <citation type="submission" date="2014-02" db="EMBL/GenBank/DDBJ databases">
        <title>Single nucleus genome sequencing reveals high similarity among nuclei of an endomycorrhizal fungus.</title>
        <authorList>
            <person name="Lin K."/>
            <person name="Geurts R."/>
            <person name="Zhang Z."/>
            <person name="Limpens E."/>
            <person name="Saunders D.G."/>
            <person name="Mu D."/>
            <person name="Pang E."/>
            <person name="Cao H."/>
            <person name="Cha H."/>
            <person name="Lin T."/>
            <person name="Zhou Q."/>
            <person name="Shang Y."/>
            <person name="Li Y."/>
            <person name="Ivanov S."/>
            <person name="Sharma T."/>
            <person name="Velzen R.V."/>
            <person name="Ruijter N.D."/>
            <person name="Aanen D.K."/>
            <person name="Win J."/>
            <person name="Kamoun S."/>
            <person name="Bisseling T."/>
            <person name="Huang S."/>
        </authorList>
    </citation>
    <scope>NUCLEOTIDE SEQUENCE [LARGE SCALE GENOMIC DNA]</scope>
    <source>
        <strain evidence="8">DAOM197198w</strain>
    </source>
</reference>
<dbReference type="InterPro" id="IPR033788">
    <property type="entry name" value="VbhA-like"/>
</dbReference>
<dbReference type="HOGENOM" id="CLU_1042621_0_0_1"/>
<dbReference type="CDD" id="cd11586">
    <property type="entry name" value="VbhA_like"/>
    <property type="match status" value="1"/>
</dbReference>
<dbReference type="Proteomes" id="UP000022910">
    <property type="component" value="Unassembled WGS sequence"/>
</dbReference>
<evidence type="ECO:0000256" key="4">
    <source>
        <dbReference type="PROSITE-ProRule" id="PRU00169"/>
    </source>
</evidence>
<evidence type="ECO:0000313" key="8">
    <source>
        <dbReference type="Proteomes" id="UP000022910"/>
    </source>
</evidence>
<evidence type="ECO:0000259" key="6">
    <source>
        <dbReference type="PROSITE" id="PS50110"/>
    </source>
</evidence>
<dbReference type="PROSITE" id="PS50110">
    <property type="entry name" value="RESPONSE_REGULATORY"/>
    <property type="match status" value="1"/>
</dbReference>
<dbReference type="InterPro" id="IPR001789">
    <property type="entry name" value="Sig_transdc_resp-reg_receiver"/>
</dbReference>
<protein>
    <recommendedName>
        <fullName evidence="3">Stress response regulator protein 1</fullName>
    </recommendedName>
</protein>
<dbReference type="EMBL" id="JEMT01005064">
    <property type="protein sequence ID" value="EXX79190.1"/>
    <property type="molecule type" value="Genomic_DNA"/>
</dbReference>
<dbReference type="GO" id="GO:0000160">
    <property type="term" value="P:phosphorelay signal transduction system"/>
    <property type="evidence" value="ECO:0007669"/>
    <property type="project" value="InterPro"/>
</dbReference>
<keyword evidence="8" id="KW-1185">Reference proteome</keyword>
<organism evidence="7 8">
    <name type="scientific">Rhizophagus irregularis (strain DAOM 197198w)</name>
    <name type="common">Glomus intraradices</name>
    <dbReference type="NCBI Taxonomy" id="1432141"/>
    <lineage>
        <taxon>Eukaryota</taxon>
        <taxon>Fungi</taxon>
        <taxon>Fungi incertae sedis</taxon>
        <taxon>Mucoromycota</taxon>
        <taxon>Glomeromycotina</taxon>
        <taxon>Glomeromycetes</taxon>
        <taxon>Glomerales</taxon>
        <taxon>Glomeraceae</taxon>
        <taxon>Rhizophagus</taxon>
    </lineage>
</organism>
<keyword evidence="1 4" id="KW-0597">Phosphoprotein</keyword>
<evidence type="ECO:0000313" key="7">
    <source>
        <dbReference type="EMBL" id="EXX79190.1"/>
    </source>
</evidence>
<dbReference type="Gene3D" id="1.10.8.1050">
    <property type="entry name" value="Antitoxin VbhA-like"/>
    <property type="match status" value="1"/>
</dbReference>
<feature type="modified residue" description="4-aspartylphosphate" evidence="4">
    <location>
        <position position="199"/>
    </location>
</feature>
<dbReference type="Gene3D" id="3.40.50.2300">
    <property type="match status" value="1"/>
</dbReference>
<comment type="function">
    <text evidence="2">Required for stress adaptation, morphogenesis and virulence.</text>
</comment>
<evidence type="ECO:0000256" key="1">
    <source>
        <dbReference type="ARBA" id="ARBA00022553"/>
    </source>
</evidence>
<gene>
    <name evidence="7" type="ORF">RirG_008060</name>
</gene>
<evidence type="ECO:0000256" key="3">
    <source>
        <dbReference type="ARBA" id="ARBA00040436"/>
    </source>
</evidence>
<dbReference type="SMART" id="SM00448">
    <property type="entry name" value="REC"/>
    <property type="match status" value="1"/>
</dbReference>
<feature type="domain" description="Response regulatory" evidence="6">
    <location>
        <begin position="150"/>
        <end position="264"/>
    </location>
</feature>
<dbReference type="InterPro" id="IPR011006">
    <property type="entry name" value="CheY-like_superfamily"/>
</dbReference>
<proteinExistence type="predicted"/>
<feature type="region of interest" description="Disordered" evidence="5">
    <location>
        <begin position="26"/>
        <end position="74"/>
    </location>
</feature>
<dbReference type="InterPro" id="IPR050595">
    <property type="entry name" value="Bact_response_regulator"/>
</dbReference>
<comment type="caution">
    <text evidence="7">The sequence shown here is derived from an EMBL/GenBank/DDBJ whole genome shotgun (WGS) entry which is preliminary data.</text>
</comment>
<dbReference type="SUPFAM" id="SSF52172">
    <property type="entry name" value="CheY-like"/>
    <property type="match status" value="1"/>
</dbReference>
<dbReference type="AlphaFoldDB" id="A0A015KHS7"/>
<dbReference type="PANTHER" id="PTHR44591">
    <property type="entry name" value="STRESS RESPONSE REGULATOR PROTEIN 1"/>
    <property type="match status" value="1"/>
</dbReference>
<dbReference type="STRING" id="1432141.A0A015KHS7"/>
<dbReference type="InterPro" id="IPR043038">
    <property type="entry name" value="VbhA_sf"/>
</dbReference>
<accession>A0A015KHS7</accession>
<evidence type="ECO:0000256" key="2">
    <source>
        <dbReference type="ARBA" id="ARBA00037668"/>
    </source>
</evidence>
<evidence type="ECO:0000256" key="5">
    <source>
        <dbReference type="SAM" id="MobiDB-lite"/>
    </source>
</evidence>
<name>A0A015KHS7_RHIIW</name>
<dbReference type="Pfam" id="PF00072">
    <property type="entry name" value="Response_reg"/>
    <property type="match status" value="1"/>
</dbReference>
<dbReference type="PANTHER" id="PTHR44591:SF3">
    <property type="entry name" value="RESPONSE REGULATORY DOMAIN-CONTAINING PROTEIN"/>
    <property type="match status" value="1"/>
</dbReference>
<sequence length="267" mass="29910">MGQAALIQRLPEPLHGAGRRLRAFHHRRPASRGPGAEQGLDLKSHDPSRQAARPAGQPHADGGRMGPIVTSRADRERHVTQMLTNMRLEGLIPDDDHLRVLQRYIEGTATLSDLLQDARNFALERWLLERLRPTLPRMGDHMDKTKNPHRILIVDDNADAAHMLCVLLEMIGHDTRAVNDPKTAIPLADASPPGVFILDIGMPGMDGYALGRELKKNHSKAIYIGHSAWKRDPIREEDVGFSFDYFLQKPMSLNECLQLLEVIHPGQ</sequence>